<keyword evidence="2" id="KW-1185">Reference proteome</keyword>
<evidence type="ECO:0000313" key="2">
    <source>
        <dbReference type="Proteomes" id="UP000326565"/>
    </source>
</evidence>
<name>A0A5N5XDR9_9EURO</name>
<dbReference type="EMBL" id="ML732166">
    <property type="protein sequence ID" value="KAB8077664.1"/>
    <property type="molecule type" value="Genomic_DNA"/>
</dbReference>
<dbReference type="AlphaFoldDB" id="A0A5N5XDR9"/>
<proteinExistence type="predicted"/>
<dbReference type="Proteomes" id="UP000326565">
    <property type="component" value="Unassembled WGS sequence"/>
</dbReference>
<sequence>MFPGTDGLGLIGAAWRIARRIPPHIWVINEHIEPITVVVSKDRPCRLLSGVGLNISMAGAGLSYETTTYTPPAIQKTLAPQTLGEEPAKVIFPLWTQNENYGIISIFTGSDPTLYIENDRVPLGATVVFQNKPNLKTVMC</sequence>
<organism evidence="1 2">
    <name type="scientific">Aspergillus leporis</name>
    <dbReference type="NCBI Taxonomy" id="41062"/>
    <lineage>
        <taxon>Eukaryota</taxon>
        <taxon>Fungi</taxon>
        <taxon>Dikarya</taxon>
        <taxon>Ascomycota</taxon>
        <taxon>Pezizomycotina</taxon>
        <taxon>Eurotiomycetes</taxon>
        <taxon>Eurotiomycetidae</taxon>
        <taxon>Eurotiales</taxon>
        <taxon>Aspergillaceae</taxon>
        <taxon>Aspergillus</taxon>
        <taxon>Aspergillus subgen. Circumdati</taxon>
    </lineage>
</organism>
<dbReference type="OrthoDB" id="3223806at2759"/>
<gene>
    <name evidence="1" type="ORF">BDV29DRAFT_188538</name>
</gene>
<evidence type="ECO:0000313" key="1">
    <source>
        <dbReference type="EMBL" id="KAB8077664.1"/>
    </source>
</evidence>
<protein>
    <submittedName>
        <fullName evidence="1">Uncharacterized protein</fullName>
    </submittedName>
</protein>
<reference evidence="1 2" key="1">
    <citation type="submission" date="2019-04" db="EMBL/GenBank/DDBJ databases">
        <title>Friends and foes A comparative genomics study of 23 Aspergillus species from section Flavi.</title>
        <authorList>
            <consortium name="DOE Joint Genome Institute"/>
            <person name="Kjaerbolling I."/>
            <person name="Vesth T."/>
            <person name="Frisvad J.C."/>
            <person name="Nybo J.L."/>
            <person name="Theobald S."/>
            <person name="Kildgaard S."/>
            <person name="Isbrandt T."/>
            <person name="Kuo A."/>
            <person name="Sato A."/>
            <person name="Lyhne E.K."/>
            <person name="Kogle M.E."/>
            <person name="Wiebenga A."/>
            <person name="Kun R.S."/>
            <person name="Lubbers R.J."/>
            <person name="Makela M.R."/>
            <person name="Barry K."/>
            <person name="Chovatia M."/>
            <person name="Clum A."/>
            <person name="Daum C."/>
            <person name="Haridas S."/>
            <person name="He G."/>
            <person name="LaButti K."/>
            <person name="Lipzen A."/>
            <person name="Mondo S."/>
            <person name="Riley R."/>
            <person name="Salamov A."/>
            <person name="Simmons B.A."/>
            <person name="Magnuson J.K."/>
            <person name="Henrissat B."/>
            <person name="Mortensen U.H."/>
            <person name="Larsen T.O."/>
            <person name="Devries R.P."/>
            <person name="Grigoriev I.V."/>
            <person name="Machida M."/>
            <person name="Baker S.E."/>
            <person name="Andersen M.R."/>
        </authorList>
    </citation>
    <scope>NUCLEOTIDE SEQUENCE [LARGE SCALE GENOMIC DNA]</scope>
    <source>
        <strain evidence="1 2">CBS 151.66</strain>
    </source>
</reference>
<accession>A0A5N5XDR9</accession>